<keyword evidence="3" id="KW-0539">Nucleus</keyword>
<feature type="compositionally biased region" description="Polar residues" evidence="4">
    <location>
        <begin position="90"/>
        <end position="99"/>
    </location>
</feature>
<reference evidence="6" key="1">
    <citation type="submission" date="2020-05" db="UniProtKB">
        <authorList>
            <consortium name="EnsemblMetazoa"/>
        </authorList>
    </citation>
    <scope>IDENTIFICATION</scope>
    <source>
        <strain evidence="6">BB02</strain>
    </source>
</reference>
<feature type="region of interest" description="Disordered" evidence="4">
    <location>
        <begin position="90"/>
        <end position="142"/>
    </location>
</feature>
<proteinExistence type="inferred from homology"/>
<dbReference type="PANTHER" id="PTHR13471">
    <property type="entry name" value="TETRATRICOPEPTIDE-LIKE HELICAL"/>
    <property type="match status" value="1"/>
</dbReference>
<dbReference type="Gene3D" id="1.25.40.10">
    <property type="entry name" value="Tetratricopeptide repeat domain"/>
    <property type="match status" value="2"/>
</dbReference>
<dbReference type="Pfam" id="PF08424">
    <property type="entry name" value="NRDE-2"/>
    <property type="match status" value="1"/>
</dbReference>
<dbReference type="GO" id="GO:1902369">
    <property type="term" value="P:negative regulation of RNA catabolic process"/>
    <property type="evidence" value="ECO:0007669"/>
    <property type="project" value="TreeGrafter"/>
</dbReference>
<dbReference type="OrthoDB" id="297219at2759"/>
<evidence type="ECO:0000256" key="3">
    <source>
        <dbReference type="ARBA" id="ARBA00023242"/>
    </source>
</evidence>
<evidence type="ECO:0000313" key="6">
    <source>
        <dbReference type="EnsemblMetazoa" id="BGLB019594-PA"/>
    </source>
</evidence>
<dbReference type="SMART" id="SM00386">
    <property type="entry name" value="HAT"/>
    <property type="match status" value="6"/>
</dbReference>
<organism evidence="6 7">
    <name type="scientific">Biomphalaria glabrata</name>
    <name type="common">Bloodfluke planorb</name>
    <name type="synonym">Freshwater snail</name>
    <dbReference type="NCBI Taxonomy" id="6526"/>
    <lineage>
        <taxon>Eukaryota</taxon>
        <taxon>Metazoa</taxon>
        <taxon>Spiralia</taxon>
        <taxon>Lophotrochozoa</taxon>
        <taxon>Mollusca</taxon>
        <taxon>Gastropoda</taxon>
        <taxon>Heterobranchia</taxon>
        <taxon>Euthyneura</taxon>
        <taxon>Panpulmonata</taxon>
        <taxon>Hygrophila</taxon>
        <taxon>Lymnaeoidea</taxon>
        <taxon>Planorbidae</taxon>
        <taxon>Biomphalaria</taxon>
    </lineage>
</organism>
<evidence type="ECO:0000313" key="7">
    <source>
        <dbReference type="Proteomes" id="UP000076420"/>
    </source>
</evidence>
<dbReference type="VEuPathDB" id="VectorBase:BGLB019594"/>
<evidence type="ECO:0000256" key="2">
    <source>
        <dbReference type="ARBA" id="ARBA00009265"/>
    </source>
</evidence>
<dbReference type="InterPro" id="IPR011990">
    <property type="entry name" value="TPR-like_helical_dom_sf"/>
</dbReference>
<dbReference type="EnsemblMetazoa" id="BGLB019594-RA">
    <property type="protein sequence ID" value="BGLB019594-PA"/>
    <property type="gene ID" value="BGLB019594"/>
</dbReference>
<dbReference type="VEuPathDB" id="VectorBase:BGLAX_049309"/>
<dbReference type="GO" id="GO:0006396">
    <property type="term" value="P:RNA processing"/>
    <property type="evidence" value="ECO:0007669"/>
    <property type="project" value="InterPro"/>
</dbReference>
<sequence>MDEEKNQNPGLPIKPLFPVFNYHTNHESLNQINHSHRHSIQRSETLSNESDKQSDNDLESLQLELKPSTLNAIIAAQKLDTAESQQIEQSKYYRDNSSPEVVKGKQISSSDFEDGEPVKRKKKRKDKKKKRNTRKTSMTWKSEPSIKVPAGAVFLEDIPGLEPQHAFHVDRKCNNDLWHYKGVSKMHIAKFRCHSYTCLGAPDVPYRSAKVDRKTKHKPTSWRYWEKKSYRKSLTKGLNISSTGEHLKLSDSVESYIPLPKEPFPNKMPDVIGNYSCLDTATSQYAQGIGTDYSKPCEENIEMSEIFEKVRSYNQKTRESPHNVQLWLEFIQFQDVVAQEDKSFQSHVVRLRDIYRPSKSVIEKKLAILEKAIEFNPSSLELKLARLELYQDIWEADQCEKAWQDLLFTYAADIDLWRQYLSNQQSRLVKFTFGKILKLYHKCFQTVVPILEGQVKVVNKPDNMEDKLLGLFCQYCDFLNHTGYTERAISSFQALIEFNLFCPISLNLTTTKQRVEIFQTFWESGVTRFGEPKAKGWANWFQNKQTGSIHIPQTVNTDELEDKVILEKLTRSLTWLKMEKIRQEAHMLPWKPNTAQGETEDDCEDLDRMVLFDDIKPALFKMTRSESCLRLICMFLKFLGLSCDTLDRAILNLDVEFNCTKFDQYSLTGLAQCFMLAGLKPDVNVDSKWQPSDQCVVFMRDILLQAEAYFSSIHRNLFTLLRLELEVVKFGTTRVTELTTSGMKDLKRFGKNLLKDIHNRSNLVLWNAYIRLLWACSDNIAETVSMVDTAMGLFTGSTPLSDVAKASGLCMLCKTYCEIILNFEPLEHISMTSKNSAPSQEDKHQVIACLGALVENKPFKSNSHPAITSAYVLKLRRRFEALLRELSTQIDLKSYTTDCDLFVTFAECFALFEFSASNYKSANQIFSLAIKYVKEKQTRSSLVQHLYCRQIAFITNIMGILILPISIMRQVLDQALSEYPQCPYFHAVFLHIESGAHIAGRLRKFYDRSLRKSTTIVIPMFYLMSEFLRHQAIMKSLFGTEDYQTNIQDSGSINRIRALFEHCVQLPGSSHCPLLWRLYLTFEAKFGNGTRAKGIFYRSLQSCPWAKCIFLDGVSLFGDENLQETMDLMTEEEIRVRIPLEEVDLLLNAEKGEEMEEEELNQSEGVTMQEEKQMSLLFLTGFISICFHFFFYKYQSRYYH</sequence>
<dbReference type="GO" id="GO:0071013">
    <property type="term" value="C:catalytic step 2 spliceosome"/>
    <property type="evidence" value="ECO:0007669"/>
    <property type="project" value="TreeGrafter"/>
</dbReference>
<dbReference type="InterPro" id="IPR003107">
    <property type="entry name" value="HAT"/>
</dbReference>
<comment type="subcellular location">
    <subcellularLocation>
        <location evidence="1">Nucleus</location>
    </subcellularLocation>
</comment>
<dbReference type="AlphaFoldDB" id="A0A2C9KH07"/>
<evidence type="ECO:0000256" key="4">
    <source>
        <dbReference type="SAM" id="MobiDB-lite"/>
    </source>
</evidence>
<dbReference type="GO" id="GO:0031048">
    <property type="term" value="P:regulatory ncRNA-mediated heterochromatin formation"/>
    <property type="evidence" value="ECO:0007669"/>
    <property type="project" value="TreeGrafter"/>
</dbReference>
<evidence type="ECO:0000256" key="5">
    <source>
        <dbReference type="SAM" id="Phobius"/>
    </source>
</evidence>
<dbReference type="Proteomes" id="UP000076420">
    <property type="component" value="Unassembled WGS sequence"/>
</dbReference>
<protein>
    <recommendedName>
        <fullName evidence="8">Protein NRDE2 homolog</fullName>
    </recommendedName>
</protein>
<keyword evidence="5" id="KW-1133">Transmembrane helix</keyword>
<dbReference type="PANTHER" id="PTHR13471:SF0">
    <property type="entry name" value="NUCLEAR EXOSOME REGULATOR NRDE2"/>
    <property type="match status" value="1"/>
</dbReference>
<feature type="compositionally biased region" description="Basic residues" evidence="4">
    <location>
        <begin position="119"/>
        <end position="134"/>
    </location>
</feature>
<gene>
    <name evidence="6" type="primary">106055413</name>
</gene>
<accession>A0A2C9KH07</accession>
<name>A0A2C9KH07_BIOGL</name>
<dbReference type="KEGG" id="bgt:106055413"/>
<keyword evidence="5" id="KW-0472">Membrane</keyword>
<evidence type="ECO:0000256" key="1">
    <source>
        <dbReference type="ARBA" id="ARBA00004123"/>
    </source>
</evidence>
<comment type="similarity">
    <text evidence="2">Belongs to the NRDE2 family.</text>
</comment>
<dbReference type="InterPro" id="IPR013633">
    <property type="entry name" value="NRDE-2"/>
</dbReference>
<feature type="transmembrane region" description="Helical" evidence="5">
    <location>
        <begin position="1176"/>
        <end position="1194"/>
    </location>
</feature>
<evidence type="ECO:0008006" key="8">
    <source>
        <dbReference type="Google" id="ProtNLM"/>
    </source>
</evidence>
<dbReference type="STRING" id="6526.A0A2C9KH07"/>
<keyword evidence="5" id="KW-0812">Transmembrane</keyword>
<feature type="region of interest" description="Disordered" evidence="4">
    <location>
        <begin position="34"/>
        <end position="57"/>
    </location>
</feature>